<keyword evidence="1" id="KW-0132">Cell division</keyword>
<dbReference type="EMBL" id="GBRH01220043">
    <property type="protein sequence ID" value="JAD77852.1"/>
    <property type="molecule type" value="Transcribed_RNA"/>
</dbReference>
<organism evidence="1">
    <name type="scientific">Arundo donax</name>
    <name type="common">Giant reed</name>
    <name type="synonym">Donax arundinaceus</name>
    <dbReference type="NCBI Taxonomy" id="35708"/>
    <lineage>
        <taxon>Eukaryota</taxon>
        <taxon>Viridiplantae</taxon>
        <taxon>Streptophyta</taxon>
        <taxon>Embryophyta</taxon>
        <taxon>Tracheophyta</taxon>
        <taxon>Spermatophyta</taxon>
        <taxon>Magnoliopsida</taxon>
        <taxon>Liliopsida</taxon>
        <taxon>Poales</taxon>
        <taxon>Poaceae</taxon>
        <taxon>PACMAD clade</taxon>
        <taxon>Arundinoideae</taxon>
        <taxon>Arundineae</taxon>
        <taxon>Arundo</taxon>
    </lineage>
</organism>
<proteinExistence type="predicted"/>
<sequence length="119" mass="13448">MDRNHITKSHPQVLSDDLVHPNLRLLTSFISKHNTNCVFPLLTLEQDSVTAEELEPLHGVRVERDDGVVVINGLVDHQPVRRLLPLKNRRREVLFPLRIGGRGLALTRHGGRIRGGGWC</sequence>
<reference evidence="1" key="2">
    <citation type="journal article" date="2015" name="Data Brief">
        <title>Shoot transcriptome of the giant reed, Arundo donax.</title>
        <authorList>
            <person name="Barrero R.A."/>
            <person name="Guerrero F.D."/>
            <person name="Moolhuijzen P."/>
            <person name="Goolsby J.A."/>
            <person name="Tidwell J."/>
            <person name="Bellgard S.E."/>
            <person name="Bellgard M.I."/>
        </authorList>
    </citation>
    <scope>NUCLEOTIDE SEQUENCE</scope>
    <source>
        <tissue evidence="1">Shoot tissue taken approximately 20 cm above the soil surface</tissue>
    </source>
</reference>
<dbReference type="GO" id="GO:0051301">
    <property type="term" value="P:cell division"/>
    <property type="evidence" value="ECO:0007669"/>
    <property type="project" value="UniProtKB-KW"/>
</dbReference>
<reference evidence="1" key="1">
    <citation type="submission" date="2014-09" db="EMBL/GenBank/DDBJ databases">
        <authorList>
            <person name="Magalhaes I.L.F."/>
            <person name="Oliveira U."/>
            <person name="Santos F.R."/>
            <person name="Vidigal T.H.D.A."/>
            <person name="Brescovit A.D."/>
            <person name="Santos A.J."/>
        </authorList>
    </citation>
    <scope>NUCLEOTIDE SEQUENCE</scope>
    <source>
        <tissue evidence="1">Shoot tissue taken approximately 20 cm above the soil surface</tissue>
    </source>
</reference>
<dbReference type="AlphaFoldDB" id="A0A0A9D275"/>
<keyword evidence="1" id="KW-0131">Cell cycle</keyword>
<protein>
    <submittedName>
        <fullName evidence="1">Cell division cycle protein 48, putative / CDC48, putative</fullName>
    </submittedName>
</protein>
<name>A0A0A9D275_ARUDO</name>
<accession>A0A0A9D275</accession>
<evidence type="ECO:0000313" key="1">
    <source>
        <dbReference type="EMBL" id="JAD77852.1"/>
    </source>
</evidence>